<dbReference type="Pfam" id="PF05730">
    <property type="entry name" value="CFEM"/>
    <property type="match status" value="1"/>
</dbReference>
<feature type="region of interest" description="Disordered" evidence="16">
    <location>
        <begin position="95"/>
        <end position="118"/>
    </location>
</feature>
<keyword evidence="4" id="KW-1003">Cell membrane</keyword>
<dbReference type="GO" id="GO:0098552">
    <property type="term" value="C:side of membrane"/>
    <property type="evidence" value="ECO:0007669"/>
    <property type="project" value="UniProtKB-KW"/>
</dbReference>
<dbReference type="OrthoDB" id="3559948at2759"/>
<dbReference type="PANTHER" id="PTHR37928">
    <property type="entry name" value="CFEM DOMAIN PROTEIN (AFU_ORTHOLOGUE AFUA_6G14090)"/>
    <property type="match status" value="1"/>
</dbReference>
<dbReference type="PANTHER" id="PTHR37928:SF2">
    <property type="entry name" value="GPI ANCHORED CFEM DOMAIN PROTEIN (AFU_ORTHOLOGUE AFUA_6G10580)"/>
    <property type="match status" value="1"/>
</dbReference>
<feature type="domain" description="CFEM" evidence="18">
    <location>
        <begin position="4"/>
        <end position="116"/>
    </location>
</feature>
<dbReference type="PROSITE" id="PS52012">
    <property type="entry name" value="CFEM"/>
    <property type="match status" value="1"/>
</dbReference>
<organism evidence="19 20">
    <name type="scientific">Gnomoniopsis smithogilvyi</name>
    <dbReference type="NCBI Taxonomy" id="1191159"/>
    <lineage>
        <taxon>Eukaryota</taxon>
        <taxon>Fungi</taxon>
        <taxon>Dikarya</taxon>
        <taxon>Ascomycota</taxon>
        <taxon>Pezizomycotina</taxon>
        <taxon>Sordariomycetes</taxon>
        <taxon>Sordariomycetidae</taxon>
        <taxon>Diaporthales</taxon>
        <taxon>Gnomoniaceae</taxon>
        <taxon>Gnomoniopsis</taxon>
    </lineage>
</organism>
<evidence type="ECO:0000256" key="15">
    <source>
        <dbReference type="PROSITE-ProRule" id="PRU01356"/>
    </source>
</evidence>
<keyword evidence="7" id="KW-0336">GPI-anchor</keyword>
<dbReference type="GO" id="GO:0046872">
    <property type="term" value="F:metal ion binding"/>
    <property type="evidence" value="ECO:0007669"/>
    <property type="project" value="UniProtKB-UniRule"/>
</dbReference>
<keyword evidence="14" id="KW-0449">Lipoprotein</keyword>
<comment type="subcellular location">
    <subcellularLocation>
        <location evidence="1">Cell membrane</location>
        <topology evidence="1">Lipid-anchor</topology>
        <topology evidence="1">GPI-anchor</topology>
    </subcellularLocation>
    <subcellularLocation>
        <location evidence="2">Secreted</location>
    </subcellularLocation>
</comment>
<keyword evidence="8 15" id="KW-0479">Metal-binding</keyword>
<evidence type="ECO:0000256" key="8">
    <source>
        <dbReference type="ARBA" id="ARBA00022723"/>
    </source>
</evidence>
<evidence type="ECO:0000256" key="13">
    <source>
        <dbReference type="ARBA" id="ARBA00023180"/>
    </source>
</evidence>
<keyword evidence="6 15" id="KW-0349">Heme</keyword>
<evidence type="ECO:0000256" key="14">
    <source>
        <dbReference type="ARBA" id="ARBA00023288"/>
    </source>
</evidence>
<evidence type="ECO:0000256" key="12">
    <source>
        <dbReference type="ARBA" id="ARBA00023157"/>
    </source>
</evidence>
<evidence type="ECO:0000256" key="2">
    <source>
        <dbReference type="ARBA" id="ARBA00004613"/>
    </source>
</evidence>
<dbReference type="SMART" id="SM00747">
    <property type="entry name" value="CFEM"/>
    <property type="match status" value="1"/>
</dbReference>
<feature type="disulfide bond" evidence="15">
    <location>
        <begin position="46"/>
        <end position="53"/>
    </location>
</feature>
<reference evidence="19" key="1">
    <citation type="submission" date="2022-10" db="EMBL/GenBank/DDBJ databases">
        <title>Tapping the CABI collections for fungal endophytes: first genome assemblies for Collariella, Neodidymelliopsis, Ascochyta clinopodiicola, Didymella pomorum, Didymosphaeria variabile, Neocosmospora piperis and Neocucurbitaria cava.</title>
        <authorList>
            <person name="Hill R."/>
        </authorList>
    </citation>
    <scope>NUCLEOTIDE SEQUENCE</scope>
    <source>
        <strain evidence="19">IMI 355082</strain>
    </source>
</reference>
<evidence type="ECO:0000256" key="5">
    <source>
        <dbReference type="ARBA" id="ARBA00022525"/>
    </source>
</evidence>
<dbReference type="InterPro" id="IPR051735">
    <property type="entry name" value="CFEM_domain"/>
</dbReference>
<evidence type="ECO:0000256" key="16">
    <source>
        <dbReference type="SAM" id="MobiDB-lite"/>
    </source>
</evidence>
<keyword evidence="11" id="KW-0472">Membrane</keyword>
<comment type="caution">
    <text evidence="15">Lacks conserved residue(s) required for the propagation of feature annotation.</text>
</comment>
<dbReference type="AlphaFoldDB" id="A0A9W8Z0K8"/>
<evidence type="ECO:0000256" key="7">
    <source>
        <dbReference type="ARBA" id="ARBA00022622"/>
    </source>
</evidence>
<name>A0A9W8Z0K8_9PEZI</name>
<dbReference type="EMBL" id="JAPEVB010000001">
    <property type="protein sequence ID" value="KAJ4396622.1"/>
    <property type="molecule type" value="Genomic_DNA"/>
</dbReference>
<dbReference type="InterPro" id="IPR008427">
    <property type="entry name" value="Extracellular_membr_CFEM_dom"/>
</dbReference>
<keyword evidence="5" id="KW-0964">Secreted</keyword>
<feature type="chain" id="PRO_5040790625" description="CFEM domain-containing protein" evidence="17">
    <location>
        <begin position="18"/>
        <end position="147"/>
    </location>
</feature>
<evidence type="ECO:0000256" key="11">
    <source>
        <dbReference type="ARBA" id="ARBA00023136"/>
    </source>
</evidence>
<keyword evidence="13" id="KW-0325">Glycoprotein</keyword>
<feature type="signal peptide" evidence="17">
    <location>
        <begin position="1"/>
        <end position="17"/>
    </location>
</feature>
<protein>
    <recommendedName>
        <fullName evidence="18">CFEM domain-containing protein</fullName>
    </recommendedName>
</protein>
<accession>A0A9W8Z0K8</accession>
<dbReference type="GO" id="GO:0005886">
    <property type="term" value="C:plasma membrane"/>
    <property type="evidence" value="ECO:0007669"/>
    <property type="project" value="UniProtKB-SubCell"/>
</dbReference>
<evidence type="ECO:0000256" key="4">
    <source>
        <dbReference type="ARBA" id="ARBA00022475"/>
    </source>
</evidence>
<gene>
    <name evidence="19" type="ORF">N0V93_000843</name>
</gene>
<feature type="binding site" description="axial binding residue" evidence="15">
    <location>
        <position position="50"/>
    </location>
    <ligand>
        <name>heme</name>
        <dbReference type="ChEBI" id="CHEBI:30413"/>
    </ligand>
    <ligandPart>
        <name>Fe</name>
        <dbReference type="ChEBI" id="CHEBI:18248"/>
    </ligandPart>
</feature>
<dbReference type="Proteomes" id="UP001140453">
    <property type="component" value="Unassembled WGS sequence"/>
</dbReference>
<keyword evidence="20" id="KW-1185">Reference proteome</keyword>
<evidence type="ECO:0000256" key="17">
    <source>
        <dbReference type="SAM" id="SignalP"/>
    </source>
</evidence>
<proteinExistence type="inferred from homology"/>
<evidence type="ECO:0000313" key="19">
    <source>
        <dbReference type="EMBL" id="KAJ4396622.1"/>
    </source>
</evidence>
<comment type="similarity">
    <text evidence="3">Belongs to the RBT5 family.</text>
</comment>
<evidence type="ECO:0000256" key="6">
    <source>
        <dbReference type="ARBA" id="ARBA00022617"/>
    </source>
</evidence>
<evidence type="ECO:0000256" key="10">
    <source>
        <dbReference type="ARBA" id="ARBA00023004"/>
    </source>
</evidence>
<evidence type="ECO:0000256" key="9">
    <source>
        <dbReference type="ARBA" id="ARBA00022729"/>
    </source>
</evidence>
<sequence length="147" mass="14523">MQFKTIVLSSFLGLVAAASSDVTSLTSQLPSCSKTCLAEGASAANCDSTDYTCQCENQDTVTANSSACVSTSCSVSDISTTQKVITEICDALSTNGTTSNSTASSTASSTSSSSSSSSTTGSSAGSHMDFAGLGWAAVVGVAAFVAM</sequence>
<dbReference type="GO" id="GO:0005576">
    <property type="term" value="C:extracellular region"/>
    <property type="evidence" value="ECO:0007669"/>
    <property type="project" value="UniProtKB-SubCell"/>
</dbReference>
<comment type="caution">
    <text evidence="19">The sequence shown here is derived from an EMBL/GenBank/DDBJ whole genome shotgun (WGS) entry which is preliminary data.</text>
</comment>
<evidence type="ECO:0000256" key="1">
    <source>
        <dbReference type="ARBA" id="ARBA00004609"/>
    </source>
</evidence>
<keyword evidence="10 15" id="KW-0408">Iron</keyword>
<evidence type="ECO:0000256" key="3">
    <source>
        <dbReference type="ARBA" id="ARBA00010031"/>
    </source>
</evidence>
<evidence type="ECO:0000259" key="18">
    <source>
        <dbReference type="PROSITE" id="PS52012"/>
    </source>
</evidence>
<evidence type="ECO:0000313" key="20">
    <source>
        <dbReference type="Proteomes" id="UP001140453"/>
    </source>
</evidence>
<keyword evidence="12 15" id="KW-1015">Disulfide bond</keyword>
<keyword evidence="9 17" id="KW-0732">Signal</keyword>